<dbReference type="AlphaFoldDB" id="A0A9X0UG50"/>
<name>A0A9X0UG50_9PROT</name>
<keyword evidence="2" id="KW-1185">Reference proteome</keyword>
<evidence type="ECO:0000313" key="2">
    <source>
        <dbReference type="Proteomes" id="UP000600101"/>
    </source>
</evidence>
<dbReference type="RefSeq" id="WP_186773318.1">
    <property type="nucleotide sequence ID" value="NZ_JACOMF010000063.1"/>
</dbReference>
<accession>A0A9X0UG50</accession>
<evidence type="ECO:0000313" key="1">
    <source>
        <dbReference type="EMBL" id="MBC4018568.1"/>
    </source>
</evidence>
<organism evidence="1 2">
    <name type="scientific">Siccirubricoccus deserti</name>
    <dbReference type="NCBI Taxonomy" id="2013562"/>
    <lineage>
        <taxon>Bacteria</taxon>
        <taxon>Pseudomonadati</taxon>
        <taxon>Pseudomonadota</taxon>
        <taxon>Alphaproteobacteria</taxon>
        <taxon>Acetobacterales</taxon>
        <taxon>Roseomonadaceae</taxon>
        <taxon>Siccirubricoccus</taxon>
    </lineage>
</organism>
<proteinExistence type="predicted"/>
<comment type="caution">
    <text evidence="1">The sequence shown here is derived from an EMBL/GenBank/DDBJ whole genome shotgun (WGS) entry which is preliminary data.</text>
</comment>
<sequence length="118" mass="12364">MEATRDAPHRLIRVLYQVIAEDLPGCAEHARNELGGPPQAALLCGGLLCTHPEAVLALAQGSLPRGELAGSPAEEHSLALHFSQQPLCIGLRRIGGPTSSVGLSECCLRPAEPLCHSS</sequence>
<gene>
    <name evidence="1" type="ORF">H7965_25210</name>
</gene>
<dbReference type="Proteomes" id="UP000600101">
    <property type="component" value="Unassembled WGS sequence"/>
</dbReference>
<dbReference type="EMBL" id="JACOMF010000063">
    <property type="protein sequence ID" value="MBC4018568.1"/>
    <property type="molecule type" value="Genomic_DNA"/>
</dbReference>
<protein>
    <submittedName>
        <fullName evidence="1">Uncharacterized protein</fullName>
    </submittedName>
</protein>
<reference evidence="1" key="1">
    <citation type="submission" date="2020-08" db="EMBL/GenBank/DDBJ databases">
        <authorList>
            <person name="Hu Y."/>
            <person name="Nguyen S.V."/>
            <person name="Li F."/>
            <person name="Fanning S."/>
        </authorList>
    </citation>
    <scope>NUCLEOTIDE SEQUENCE</scope>
    <source>
        <strain evidence="1">SYSU D8009</strain>
    </source>
</reference>